<feature type="chain" id="PRO_5009266588" evidence="1">
    <location>
        <begin position="37"/>
        <end position="789"/>
    </location>
</feature>
<dbReference type="SUPFAM" id="SSF52025">
    <property type="entry name" value="PA domain"/>
    <property type="match status" value="1"/>
</dbReference>
<dbReference type="OrthoDB" id="9813435at2"/>
<evidence type="ECO:0000313" key="3">
    <source>
        <dbReference type="EMBL" id="SDT20703.1"/>
    </source>
</evidence>
<dbReference type="Gene3D" id="3.50.30.30">
    <property type="match status" value="1"/>
</dbReference>
<dbReference type="Proteomes" id="UP000199103">
    <property type="component" value="Chromosome I"/>
</dbReference>
<protein>
    <submittedName>
        <fullName evidence="3">PA domain-containing protein</fullName>
    </submittedName>
</protein>
<feature type="signal peptide" evidence="1">
    <location>
        <begin position="1"/>
        <end position="36"/>
    </location>
</feature>
<sequence>MPASPPTRPIRRPRSAAAIAGSLILMITAGTVPATARPNDAQLGFRADGPTTTAISLGAGDSISTSTSDGRTTVLPLPRADGSDPGLLLSSSAGSTTVQATDTDAAPTVLSGHPETMITRAAEPVELHLKAIGRDGRQAGAHVSIFDVTGGEVQASRQLTEGLSHDCTAANWAVSDCVLLPAGTYSIMAFVQTNPAGTAPLADSRTAQSVALVGDPETKITGDDSFTFDARTAKPITVDTPGHRTKINPGGAMQLGYRRTAADGQQLALDYRPSSLIDETFYLQPSAPVTVGELDTLTRLRLEAPDITMRTVGLRPKTLHPAYYDPVWFSDFASDWPTFDGAALRRVVDVGRADTTDLAGRQLHGAIAVAERSDDLSVAEQSNAAAGAGASMIVIYNDGPGDNDDPNGTGVKISIPTLRVDHAEGKALTRMSILDRVAVSGEDASPYLYDLVIKEHDRIPRDQHYRYGPGDLTTQRREIHGQPSIDSTFSEASYQFQPEDTFSISTVFPFRDGPRSRTEYRLPDPDTAWSYSAVTPESSYNALFPHEDVLPMLLSDPQRVAYRPHQRVDKPIGTAPITASPNVPVQRAGDQMRIVINGFADADGNRGQSYSTDSGMSTLLQIKADDQLIGETTHLPSGVAQLPARSSKINISFRSDNPQPWAQLSSHTETSWTFESDSTDGTVRTEPLILTDYDVATDLRNRLGKRSFELGLLHQDGSTAAPFTTVELDASYDDGDSWAPVKISKLHAGTDRYRITLPAGNGPVSLRLHAEDAEGSSLDQTTIRAFWVR</sequence>
<organism evidence="3 4">
    <name type="scientific">Microlunatus soli</name>
    <dbReference type="NCBI Taxonomy" id="630515"/>
    <lineage>
        <taxon>Bacteria</taxon>
        <taxon>Bacillati</taxon>
        <taxon>Actinomycetota</taxon>
        <taxon>Actinomycetes</taxon>
        <taxon>Propionibacteriales</taxon>
        <taxon>Propionibacteriaceae</taxon>
        <taxon>Microlunatus</taxon>
    </lineage>
</organism>
<feature type="domain" description="PA" evidence="2">
    <location>
        <begin position="359"/>
        <end position="428"/>
    </location>
</feature>
<dbReference type="InterPro" id="IPR003137">
    <property type="entry name" value="PA_domain"/>
</dbReference>
<dbReference type="InterPro" id="IPR046450">
    <property type="entry name" value="PA_dom_sf"/>
</dbReference>
<evidence type="ECO:0000259" key="2">
    <source>
        <dbReference type="Pfam" id="PF02225"/>
    </source>
</evidence>
<dbReference type="AlphaFoldDB" id="A0A1H1YGZ0"/>
<dbReference type="Pfam" id="PF02225">
    <property type="entry name" value="PA"/>
    <property type="match status" value="1"/>
</dbReference>
<accession>A0A1H1YGZ0</accession>
<dbReference type="EMBL" id="LT629772">
    <property type="protein sequence ID" value="SDT20703.1"/>
    <property type="molecule type" value="Genomic_DNA"/>
</dbReference>
<reference evidence="3 4" key="1">
    <citation type="submission" date="2016-10" db="EMBL/GenBank/DDBJ databases">
        <authorList>
            <person name="de Groot N.N."/>
        </authorList>
    </citation>
    <scope>NUCLEOTIDE SEQUENCE [LARGE SCALE GENOMIC DNA]</scope>
    <source>
        <strain evidence="3 4">DSM 21800</strain>
    </source>
</reference>
<dbReference type="RefSeq" id="WP_157683631.1">
    <property type="nucleotide sequence ID" value="NZ_LT629772.1"/>
</dbReference>
<keyword evidence="4" id="KW-1185">Reference proteome</keyword>
<dbReference type="STRING" id="630515.SAMN04489812_4576"/>
<gene>
    <name evidence="3" type="ORF">SAMN04489812_4576</name>
</gene>
<keyword evidence="1" id="KW-0732">Signal</keyword>
<proteinExistence type="predicted"/>
<evidence type="ECO:0000256" key="1">
    <source>
        <dbReference type="SAM" id="SignalP"/>
    </source>
</evidence>
<evidence type="ECO:0000313" key="4">
    <source>
        <dbReference type="Proteomes" id="UP000199103"/>
    </source>
</evidence>
<name>A0A1H1YGZ0_9ACTN</name>